<evidence type="ECO:0000313" key="2">
    <source>
        <dbReference type="Proteomes" id="UP000241442"/>
    </source>
</evidence>
<organism evidence="1 2">
    <name type="scientific">Gordonia phage Beenie</name>
    <dbReference type="NCBI Taxonomy" id="2079397"/>
    <lineage>
        <taxon>Viruses</taxon>
        <taxon>Duplodnaviria</taxon>
        <taxon>Heunggongvirae</taxon>
        <taxon>Uroviricota</taxon>
        <taxon>Caudoviricetes</taxon>
        <taxon>Beenievirus</taxon>
        <taxon>Beenievirus beenie</taxon>
    </lineage>
</organism>
<accession>A0A2K9VH70</accession>
<dbReference type="GeneID" id="77929866"/>
<gene>
    <name evidence="1" type="primary">8</name>
    <name evidence="1" type="ORF">PBI_BEENIE_8</name>
</gene>
<dbReference type="RefSeq" id="YP_010654023.1">
    <property type="nucleotide sequence ID" value="NC_070806.1"/>
</dbReference>
<proteinExistence type="predicted"/>
<name>A0A2K9VH70_9CAUD</name>
<sequence>MDHGGGRMSYEVTAPLVVAADPEGKLKYHYQGAIVEYLSDEDAERFLDGGMVVDLGDDEIGVEPVAVPAPEPVGDRPPKTASKEAWVEYAIAKHGFTREDAEAASKADLQELG</sequence>
<dbReference type="EMBL" id="MG845393">
    <property type="protein sequence ID" value="AUV61574.1"/>
    <property type="molecule type" value="Genomic_DNA"/>
</dbReference>
<protein>
    <recommendedName>
        <fullName evidence="3">Head-to-tail connector protein</fullName>
    </recommendedName>
</protein>
<reference evidence="1 2" key="1">
    <citation type="submission" date="2018-01" db="EMBL/GenBank/DDBJ databases">
        <authorList>
            <person name="Giglietti G.M."/>
            <person name="Stoner T.H."/>
            <person name="Pope W.H."/>
            <person name="Garlena R.A."/>
            <person name="Russell D.A."/>
            <person name="Jacobs-Sera D."/>
            <person name="Hatfull G.F."/>
        </authorList>
    </citation>
    <scope>NUCLEOTIDE SEQUENCE [LARGE SCALE GENOMIC DNA]</scope>
</reference>
<evidence type="ECO:0000313" key="1">
    <source>
        <dbReference type="EMBL" id="AUV61574.1"/>
    </source>
</evidence>
<keyword evidence="2" id="KW-1185">Reference proteome</keyword>
<dbReference type="Proteomes" id="UP000241442">
    <property type="component" value="Segment"/>
</dbReference>
<evidence type="ECO:0008006" key="3">
    <source>
        <dbReference type="Google" id="ProtNLM"/>
    </source>
</evidence>
<dbReference type="KEGG" id="vg:77929866"/>